<dbReference type="GO" id="GO:0005840">
    <property type="term" value="C:ribosome"/>
    <property type="evidence" value="ECO:0007669"/>
    <property type="project" value="TreeGrafter"/>
</dbReference>
<dbReference type="GO" id="GO:0005829">
    <property type="term" value="C:cytosol"/>
    <property type="evidence" value="ECO:0007669"/>
    <property type="project" value="TreeGrafter"/>
</dbReference>
<feature type="compositionally biased region" description="Low complexity" evidence="1">
    <location>
        <begin position="159"/>
        <end position="174"/>
    </location>
</feature>
<dbReference type="GO" id="GO:0008233">
    <property type="term" value="F:peptidase activity"/>
    <property type="evidence" value="ECO:0007669"/>
    <property type="project" value="UniProtKB-KW"/>
</dbReference>
<dbReference type="Proteomes" id="UP000244906">
    <property type="component" value="Unassembled WGS sequence"/>
</dbReference>
<dbReference type="SUPFAM" id="SSF101738">
    <property type="entry name" value="SspB-like"/>
    <property type="match status" value="1"/>
</dbReference>
<accession>A0A2V1H7W5</accession>
<reference evidence="2 3" key="1">
    <citation type="submission" date="2018-04" db="EMBL/GenBank/DDBJ databases">
        <title>Thalassorhabdus spongiae gen. nov., sp. nov., isolated from a marine sponge in South-West Iceland.</title>
        <authorList>
            <person name="Knobloch S."/>
            <person name="Daussin A."/>
            <person name="Johannsson R."/>
            <person name="Marteinsson V.T."/>
        </authorList>
    </citation>
    <scope>NUCLEOTIDE SEQUENCE [LARGE SCALE GENOMIC DNA]</scope>
    <source>
        <strain evidence="2 3">Hp12</strain>
    </source>
</reference>
<dbReference type="PANTHER" id="PTHR37486:SF1">
    <property type="entry name" value="STRINGENT STARVATION PROTEIN B"/>
    <property type="match status" value="1"/>
</dbReference>
<name>A0A2V1H7W5_9GAMM</name>
<gene>
    <name evidence="2" type="ORF">DC094_02355</name>
</gene>
<dbReference type="InterPro" id="IPR007481">
    <property type="entry name" value="SspB"/>
</dbReference>
<keyword evidence="3" id="KW-1185">Reference proteome</keyword>
<dbReference type="EMBL" id="QDDL01000001">
    <property type="protein sequence ID" value="PVZ72592.1"/>
    <property type="molecule type" value="Genomic_DNA"/>
</dbReference>
<keyword evidence="2" id="KW-0645">Protease</keyword>
<dbReference type="Pfam" id="PF04386">
    <property type="entry name" value="SspB"/>
    <property type="match status" value="1"/>
</dbReference>
<dbReference type="NCBIfam" id="NF008763">
    <property type="entry name" value="PRK11798.1-2"/>
    <property type="match status" value="1"/>
</dbReference>
<dbReference type="InterPro" id="IPR036760">
    <property type="entry name" value="SspB-like_sf"/>
</dbReference>
<dbReference type="PANTHER" id="PTHR37486">
    <property type="entry name" value="STRINGENT STARVATION PROTEIN B"/>
    <property type="match status" value="1"/>
</dbReference>
<sequence length="187" mass="19893">MTPRRPYMLRAIYDWLLDNQCTPHLLVDAEQEGVVVPTQYVEGGQIVLNLAPTAVRGLELGDDEVGFSARFGGTPMQVRVPMSAVLAVYARENGQGMVFPEEYLQEGGEAEAEGLISEGELSVEKTETAPSASLSGLSSVKKAALEGVEAVESKSAVESVAKSTSQSSKAATAKPAEKKRPALRVVK</sequence>
<dbReference type="Gene3D" id="2.30.30.220">
    <property type="entry name" value="SspB-like"/>
    <property type="match status" value="1"/>
</dbReference>
<dbReference type="NCBIfam" id="NF008769">
    <property type="entry name" value="PRK11798.2-5"/>
    <property type="match status" value="1"/>
</dbReference>
<proteinExistence type="predicted"/>
<dbReference type="GO" id="GO:0045732">
    <property type="term" value="P:positive regulation of protein catabolic process"/>
    <property type="evidence" value="ECO:0007669"/>
    <property type="project" value="TreeGrafter"/>
</dbReference>
<evidence type="ECO:0000313" key="2">
    <source>
        <dbReference type="EMBL" id="PVZ72592.1"/>
    </source>
</evidence>
<evidence type="ECO:0000256" key="1">
    <source>
        <dbReference type="SAM" id="MobiDB-lite"/>
    </source>
</evidence>
<dbReference type="OrthoDB" id="9797358at2"/>
<comment type="caution">
    <text evidence="2">The sequence shown here is derived from an EMBL/GenBank/DDBJ whole genome shotgun (WGS) entry which is preliminary data.</text>
</comment>
<protein>
    <submittedName>
        <fullName evidence="2">ClpXP protease specificity-enhancing factor</fullName>
    </submittedName>
</protein>
<dbReference type="GO" id="GO:0006508">
    <property type="term" value="P:proteolysis"/>
    <property type="evidence" value="ECO:0007669"/>
    <property type="project" value="UniProtKB-KW"/>
</dbReference>
<dbReference type="AlphaFoldDB" id="A0A2V1H7W5"/>
<dbReference type="PIRSF" id="PIRSF005276">
    <property type="entry name" value="SspB"/>
    <property type="match status" value="1"/>
</dbReference>
<keyword evidence="2" id="KW-0378">Hydrolase</keyword>
<feature type="region of interest" description="Disordered" evidence="1">
    <location>
        <begin position="153"/>
        <end position="187"/>
    </location>
</feature>
<evidence type="ECO:0000313" key="3">
    <source>
        <dbReference type="Proteomes" id="UP000244906"/>
    </source>
</evidence>
<organism evidence="2 3">
    <name type="scientific">Pelagibaculum spongiae</name>
    <dbReference type="NCBI Taxonomy" id="2080658"/>
    <lineage>
        <taxon>Bacteria</taxon>
        <taxon>Pseudomonadati</taxon>
        <taxon>Pseudomonadota</taxon>
        <taxon>Gammaproteobacteria</taxon>
        <taxon>Oceanospirillales</taxon>
        <taxon>Pelagibaculum</taxon>
    </lineage>
</organism>